<evidence type="ECO:0000313" key="1">
    <source>
        <dbReference type="EMBL" id="KAJ0173127.1"/>
    </source>
</evidence>
<dbReference type="Proteomes" id="UP000824533">
    <property type="component" value="Linkage Group LG20"/>
</dbReference>
<reference evidence="1 2" key="1">
    <citation type="journal article" date="2021" name="Front. Genet.">
        <title>Chromosome-Level Genome Assembly Reveals Significant Gene Expansion in the Toll and IMD Signaling Pathways of Dendrolimus kikuchii.</title>
        <authorList>
            <person name="Zhou J."/>
            <person name="Wu P."/>
            <person name="Xiong Z."/>
            <person name="Liu N."/>
            <person name="Zhao N."/>
            <person name="Ji M."/>
            <person name="Qiu Y."/>
            <person name="Yang B."/>
        </authorList>
    </citation>
    <scope>NUCLEOTIDE SEQUENCE [LARGE SCALE GENOMIC DNA]</scope>
    <source>
        <strain evidence="1">Ann1</strain>
    </source>
</reference>
<keyword evidence="2" id="KW-1185">Reference proteome</keyword>
<sequence>MKIFRSINIINDCYLLQHDLHQFEQYCTLNKLDLNISKCYKITFTRKPNFIQYFYTINNIILTEIDEIRDLGVLHDSKFLYDKHIDHITKKAYKTLGFVMRVSSQFSNVKVLKILYGSLVRSLLEYASQAWNPMYDVYVNRIESIQRGFLRFFEFKCKVSDNHYEARCLRHHILPLHKRRQIADIVMLSKIAQSKIDSPYLLSKICLKVPTRRFRNPIQLFVSRISSYYRANSYFNRMSNNYNLLAVTHDIDLFISNPQNLKTALVKHWSEN</sequence>
<protein>
    <submittedName>
        <fullName evidence="1">Uncharacterized protein</fullName>
    </submittedName>
</protein>
<gene>
    <name evidence="1" type="ORF">K1T71_011303</name>
</gene>
<organism evidence="1 2">
    <name type="scientific">Dendrolimus kikuchii</name>
    <dbReference type="NCBI Taxonomy" id="765133"/>
    <lineage>
        <taxon>Eukaryota</taxon>
        <taxon>Metazoa</taxon>
        <taxon>Ecdysozoa</taxon>
        <taxon>Arthropoda</taxon>
        <taxon>Hexapoda</taxon>
        <taxon>Insecta</taxon>
        <taxon>Pterygota</taxon>
        <taxon>Neoptera</taxon>
        <taxon>Endopterygota</taxon>
        <taxon>Lepidoptera</taxon>
        <taxon>Glossata</taxon>
        <taxon>Ditrysia</taxon>
        <taxon>Bombycoidea</taxon>
        <taxon>Lasiocampidae</taxon>
        <taxon>Dendrolimus</taxon>
    </lineage>
</organism>
<comment type="caution">
    <text evidence="1">The sequence shown here is derived from an EMBL/GenBank/DDBJ whole genome shotgun (WGS) entry which is preliminary data.</text>
</comment>
<accession>A0ACC1CNT1</accession>
<evidence type="ECO:0000313" key="2">
    <source>
        <dbReference type="Proteomes" id="UP000824533"/>
    </source>
</evidence>
<proteinExistence type="predicted"/>
<dbReference type="EMBL" id="CM034406">
    <property type="protein sequence ID" value="KAJ0173127.1"/>
    <property type="molecule type" value="Genomic_DNA"/>
</dbReference>
<name>A0ACC1CNT1_9NEOP</name>